<keyword evidence="2" id="KW-0472">Membrane</keyword>
<evidence type="ECO:0000313" key="4">
    <source>
        <dbReference type="Proteomes" id="UP000198582"/>
    </source>
</evidence>
<keyword evidence="4" id="KW-1185">Reference proteome</keyword>
<dbReference type="EMBL" id="FOEF01000006">
    <property type="protein sequence ID" value="SEP34517.1"/>
    <property type="molecule type" value="Genomic_DNA"/>
</dbReference>
<feature type="region of interest" description="Disordered" evidence="1">
    <location>
        <begin position="201"/>
        <end position="227"/>
    </location>
</feature>
<feature type="transmembrane region" description="Helical" evidence="2">
    <location>
        <begin position="87"/>
        <end position="108"/>
    </location>
</feature>
<dbReference type="Proteomes" id="UP000198582">
    <property type="component" value="Unassembled WGS sequence"/>
</dbReference>
<dbReference type="OrthoDB" id="3617104at2"/>
<proteinExistence type="predicted"/>
<reference evidence="4" key="1">
    <citation type="submission" date="2016-10" db="EMBL/GenBank/DDBJ databases">
        <authorList>
            <person name="Varghese N."/>
            <person name="Submissions S."/>
        </authorList>
    </citation>
    <scope>NUCLEOTIDE SEQUENCE [LARGE SCALE GENOMIC DNA]</scope>
    <source>
        <strain evidence="4">DSM 44993</strain>
    </source>
</reference>
<evidence type="ECO:0000256" key="1">
    <source>
        <dbReference type="SAM" id="MobiDB-lite"/>
    </source>
</evidence>
<dbReference type="AlphaFoldDB" id="A0A1H8X4C1"/>
<dbReference type="STRING" id="394193.SAMN04489732_106244"/>
<keyword evidence="2" id="KW-0812">Transmembrane</keyword>
<accession>A0A1H8X4C1</accession>
<gene>
    <name evidence="3" type="ORF">SAMN04489732_106244</name>
</gene>
<evidence type="ECO:0008006" key="5">
    <source>
        <dbReference type="Google" id="ProtNLM"/>
    </source>
</evidence>
<sequence length="227" mass="23538">MSSVPPPHSSPPAAPAAEPGPVARLLAGVLGVFAAVLVITGSFLPVWAYEESSDGKIQASQTVTGWTRLFGIEPTATERAFYDTSHVAHYGIPLTVASVVLLAGAVLVFGRARGAGRITLVAGGAGVVAAVWMFGMDVSATLSYNQETNGTKLHYSSGTGFWVLLAGGVVALITLGLALLSGRRPRSPGITAPPFGYPSLPPYGYPMPLPAQDEGRGRHRTTDEPDT</sequence>
<feature type="transmembrane region" description="Helical" evidence="2">
    <location>
        <begin position="25"/>
        <end position="48"/>
    </location>
</feature>
<name>A0A1H8X4C1_9PSEU</name>
<dbReference type="RefSeq" id="WP_091617753.1">
    <property type="nucleotide sequence ID" value="NZ_FOEF01000006.1"/>
</dbReference>
<protein>
    <recommendedName>
        <fullName evidence="5">Tryptophan-associated transmembrane protein (Trp_oprn_chp)</fullName>
    </recommendedName>
</protein>
<evidence type="ECO:0000256" key="2">
    <source>
        <dbReference type="SAM" id="Phobius"/>
    </source>
</evidence>
<organism evidence="3 4">
    <name type="scientific">Amycolatopsis saalfeldensis</name>
    <dbReference type="NCBI Taxonomy" id="394193"/>
    <lineage>
        <taxon>Bacteria</taxon>
        <taxon>Bacillati</taxon>
        <taxon>Actinomycetota</taxon>
        <taxon>Actinomycetes</taxon>
        <taxon>Pseudonocardiales</taxon>
        <taxon>Pseudonocardiaceae</taxon>
        <taxon>Amycolatopsis</taxon>
    </lineage>
</organism>
<keyword evidence="2" id="KW-1133">Transmembrane helix</keyword>
<feature type="compositionally biased region" description="Basic and acidic residues" evidence="1">
    <location>
        <begin position="213"/>
        <end position="227"/>
    </location>
</feature>
<evidence type="ECO:0000313" key="3">
    <source>
        <dbReference type="EMBL" id="SEP34517.1"/>
    </source>
</evidence>
<feature type="transmembrane region" description="Helical" evidence="2">
    <location>
        <begin position="120"/>
        <end position="140"/>
    </location>
</feature>
<feature type="transmembrane region" description="Helical" evidence="2">
    <location>
        <begin position="160"/>
        <end position="180"/>
    </location>
</feature>